<dbReference type="Proteomes" id="UP000325395">
    <property type="component" value="Unassembled WGS sequence"/>
</dbReference>
<gene>
    <name evidence="1" type="ORF">BDV36DRAFT_250042</name>
</gene>
<evidence type="ECO:0000313" key="2">
    <source>
        <dbReference type="Proteomes" id="UP000325395"/>
    </source>
</evidence>
<accession>A0ABQ6WVP2</accession>
<protein>
    <submittedName>
        <fullName evidence="1">Uncharacterized protein</fullName>
    </submittedName>
</protein>
<keyword evidence="2" id="KW-1185">Reference proteome</keyword>
<name>A0ABQ6WVP2_9EURO</name>
<dbReference type="EMBL" id="ML735710">
    <property type="protein sequence ID" value="KAE8420336.1"/>
    <property type="molecule type" value="Genomic_DNA"/>
</dbReference>
<proteinExistence type="predicted"/>
<evidence type="ECO:0000313" key="1">
    <source>
        <dbReference type="EMBL" id="KAE8420336.1"/>
    </source>
</evidence>
<sequence>MTAGSGADGIFSGVLSILNLLHISRTMLINEVKARSDAFASSDVPKVWNFTAQSIRIR</sequence>
<reference evidence="1 2" key="1">
    <citation type="submission" date="2019-04" db="EMBL/GenBank/DDBJ databases">
        <authorList>
            <consortium name="DOE Joint Genome Institute"/>
            <person name="Mondo S."/>
            <person name="Kjaerbolling I."/>
            <person name="Vesth T."/>
            <person name="Frisvad J.C."/>
            <person name="Nybo J.L."/>
            <person name="Theobald S."/>
            <person name="Kildgaard S."/>
            <person name="Isbrandt T."/>
            <person name="Kuo A."/>
            <person name="Sato A."/>
            <person name="Lyhne E.K."/>
            <person name="Kogle M.E."/>
            <person name="Wiebenga A."/>
            <person name="Kun R.S."/>
            <person name="Lubbers R.J."/>
            <person name="Makela M.R."/>
            <person name="Barry K."/>
            <person name="Chovatia M."/>
            <person name="Clum A."/>
            <person name="Daum C."/>
            <person name="Haridas S."/>
            <person name="He G."/>
            <person name="LaButti K."/>
            <person name="Lipzen A."/>
            <person name="Riley R."/>
            <person name="Salamov A."/>
            <person name="Simmons B.A."/>
            <person name="Magnuson J.K."/>
            <person name="Henrissat B."/>
            <person name="Mortensen U.H."/>
            <person name="Larsen T.O."/>
            <person name="Devries R.P."/>
            <person name="Grigoriev I.V."/>
            <person name="Machida M."/>
            <person name="Baker S.E."/>
            <person name="Andersen M.R."/>
            <person name="Cantor M.N."/>
            <person name="Hua S.X."/>
        </authorList>
    </citation>
    <scope>NUCLEOTIDE SEQUENCE [LARGE SCALE GENOMIC DNA]</scope>
    <source>
        <strain evidence="1 2">CBS 117616</strain>
    </source>
</reference>
<organism evidence="1 2">
    <name type="scientific">Aspergillus pseudocaelatus</name>
    <dbReference type="NCBI Taxonomy" id="1825620"/>
    <lineage>
        <taxon>Eukaryota</taxon>
        <taxon>Fungi</taxon>
        <taxon>Dikarya</taxon>
        <taxon>Ascomycota</taxon>
        <taxon>Pezizomycotina</taxon>
        <taxon>Eurotiomycetes</taxon>
        <taxon>Eurotiomycetidae</taxon>
        <taxon>Eurotiales</taxon>
        <taxon>Aspergillaceae</taxon>
        <taxon>Aspergillus</taxon>
        <taxon>Aspergillus subgen. Circumdati</taxon>
    </lineage>
</organism>